<evidence type="ECO:0000256" key="2">
    <source>
        <dbReference type="ARBA" id="ARBA00007193"/>
    </source>
</evidence>
<keyword evidence="3 12" id="KW-0813">Transport</keyword>
<organism evidence="14 15">
    <name type="scientific">Tigriopus californicus</name>
    <name type="common">Marine copepod</name>
    <dbReference type="NCBI Taxonomy" id="6832"/>
    <lineage>
        <taxon>Eukaryota</taxon>
        <taxon>Metazoa</taxon>
        <taxon>Ecdysozoa</taxon>
        <taxon>Arthropoda</taxon>
        <taxon>Crustacea</taxon>
        <taxon>Multicrustacea</taxon>
        <taxon>Hexanauplia</taxon>
        <taxon>Copepoda</taxon>
        <taxon>Harpacticoida</taxon>
        <taxon>Harpacticidae</taxon>
        <taxon>Tigriopus</taxon>
    </lineage>
</organism>
<evidence type="ECO:0000256" key="1">
    <source>
        <dbReference type="ARBA" id="ARBA00004141"/>
    </source>
</evidence>
<dbReference type="OrthoDB" id="10680475at2759"/>
<evidence type="ECO:0000256" key="11">
    <source>
        <dbReference type="ARBA" id="ARBA00023303"/>
    </source>
</evidence>
<evidence type="ECO:0000313" key="15">
    <source>
        <dbReference type="Proteomes" id="UP000318571"/>
    </source>
</evidence>
<evidence type="ECO:0000256" key="3">
    <source>
        <dbReference type="ARBA" id="ARBA00022448"/>
    </source>
</evidence>
<dbReference type="GO" id="GO:0005886">
    <property type="term" value="C:plasma membrane"/>
    <property type="evidence" value="ECO:0007669"/>
    <property type="project" value="TreeGrafter"/>
</dbReference>
<evidence type="ECO:0000256" key="8">
    <source>
        <dbReference type="ARBA" id="ARBA00023065"/>
    </source>
</evidence>
<keyword evidence="6 13" id="KW-1133">Transmembrane helix</keyword>
<keyword evidence="5 12" id="KW-0812">Transmembrane</keyword>
<reference evidence="14 15" key="1">
    <citation type="journal article" date="2018" name="Nat. Ecol. Evol.">
        <title>Genomic signatures of mitonuclear coevolution across populations of Tigriopus californicus.</title>
        <authorList>
            <person name="Barreto F.S."/>
            <person name="Watson E.T."/>
            <person name="Lima T.G."/>
            <person name="Willett C.S."/>
            <person name="Edmands S."/>
            <person name="Li W."/>
            <person name="Burton R.S."/>
        </authorList>
    </citation>
    <scope>NUCLEOTIDE SEQUENCE [LARGE SCALE GENOMIC DNA]</scope>
    <source>
        <strain evidence="14 15">San Diego</strain>
    </source>
</reference>
<keyword evidence="11 12" id="KW-0407">Ion channel</keyword>
<dbReference type="PANTHER" id="PTHR11690">
    <property type="entry name" value="AMILORIDE-SENSITIVE SODIUM CHANNEL-RELATED"/>
    <property type="match status" value="1"/>
</dbReference>
<evidence type="ECO:0000256" key="5">
    <source>
        <dbReference type="ARBA" id="ARBA00022692"/>
    </source>
</evidence>
<keyword evidence="15" id="KW-1185">Reference proteome</keyword>
<keyword evidence="10 12" id="KW-0739">Sodium transport</keyword>
<protein>
    <submittedName>
        <fullName evidence="14">Uncharacterized protein</fullName>
    </submittedName>
</protein>
<evidence type="ECO:0000313" key="14">
    <source>
        <dbReference type="EMBL" id="TRY78021.1"/>
    </source>
</evidence>
<keyword evidence="4 12" id="KW-0894">Sodium channel</keyword>
<accession>A0A553PK08</accession>
<gene>
    <name evidence="14" type="ORF">TCAL_12150</name>
</gene>
<evidence type="ECO:0000256" key="7">
    <source>
        <dbReference type="ARBA" id="ARBA00023053"/>
    </source>
</evidence>
<comment type="similarity">
    <text evidence="2 12">Belongs to the amiloride-sensitive sodium channel (TC 1.A.6) family.</text>
</comment>
<keyword evidence="8 12" id="KW-0406">Ion transport</keyword>
<dbReference type="GO" id="GO:0015280">
    <property type="term" value="F:ligand-gated sodium channel activity"/>
    <property type="evidence" value="ECO:0007669"/>
    <property type="project" value="TreeGrafter"/>
</dbReference>
<evidence type="ECO:0000256" key="10">
    <source>
        <dbReference type="ARBA" id="ARBA00023201"/>
    </source>
</evidence>
<dbReference type="Proteomes" id="UP000318571">
    <property type="component" value="Chromosome 11"/>
</dbReference>
<keyword evidence="9 13" id="KW-0472">Membrane</keyword>
<dbReference type="Gene3D" id="1.10.287.770">
    <property type="entry name" value="YojJ-like"/>
    <property type="match status" value="1"/>
</dbReference>
<proteinExistence type="inferred from homology"/>
<sequence length="393" mass="44331">MTTQPVSPVLRRITLSILCICFLVQAYICVMKFLDRKIVDESYVEELKEDRLPPMTICPFPARSNTLGVAMDMSNSLIGDGCNATAFDFNKCVASGHFHLEDLISRTYRLATRSPFNKSEIWSEASYNFFNGLCYTLQIPDLTPPNLWGHAVNFDFNLTTTLNYKLTMGGQIHDSFGYLTNIAMGNEFLRQKAVEFIPQPTKYNVVIVGKTKRMNINHPKSPCQTDEKWDVIKCIEEFSLKEIGCAYPWIRKADVSGYRNCSTLEDFKKMLLNHQLLYNTPSSNMAKVTGCLRPCHLHGYHVDLKQIVAGNGFNGSGIIYYFSTTNIQVTKESWLYDSNNLVGEVGGSLGLFLGASLLSIFELVPSVLSRALNTLSEGVKPNKRHPKSRIWKI</sequence>
<comment type="caution">
    <text evidence="14">The sequence shown here is derived from an EMBL/GenBank/DDBJ whole genome shotgun (WGS) entry which is preliminary data.</text>
</comment>
<dbReference type="InterPro" id="IPR001873">
    <property type="entry name" value="ENaC"/>
</dbReference>
<evidence type="ECO:0000256" key="4">
    <source>
        <dbReference type="ARBA" id="ARBA00022461"/>
    </source>
</evidence>
<evidence type="ECO:0000256" key="9">
    <source>
        <dbReference type="ARBA" id="ARBA00023136"/>
    </source>
</evidence>
<name>A0A553PK08_TIGCA</name>
<dbReference type="Pfam" id="PF00858">
    <property type="entry name" value="ASC"/>
    <property type="match status" value="1"/>
</dbReference>
<feature type="transmembrane region" description="Helical" evidence="13">
    <location>
        <begin position="12"/>
        <end position="30"/>
    </location>
</feature>
<dbReference type="EMBL" id="VCGU01000003">
    <property type="protein sequence ID" value="TRY78021.1"/>
    <property type="molecule type" value="Genomic_DNA"/>
</dbReference>
<evidence type="ECO:0000256" key="12">
    <source>
        <dbReference type="RuleBase" id="RU000679"/>
    </source>
</evidence>
<evidence type="ECO:0000256" key="6">
    <source>
        <dbReference type="ARBA" id="ARBA00022989"/>
    </source>
</evidence>
<evidence type="ECO:0000256" key="13">
    <source>
        <dbReference type="SAM" id="Phobius"/>
    </source>
</evidence>
<comment type="subcellular location">
    <subcellularLocation>
        <location evidence="1">Membrane</location>
        <topology evidence="1">Multi-pass membrane protein</topology>
    </subcellularLocation>
</comment>
<dbReference type="AlphaFoldDB" id="A0A553PK08"/>
<keyword evidence="7" id="KW-0915">Sodium</keyword>